<feature type="transmembrane region" description="Helical" evidence="6">
    <location>
        <begin position="265"/>
        <end position="285"/>
    </location>
</feature>
<dbReference type="Gene3D" id="1.20.81.30">
    <property type="entry name" value="Type II secretion system (T2SS), domain F"/>
    <property type="match status" value="1"/>
</dbReference>
<dbReference type="AlphaFoldDB" id="A0A1H5RLE8"/>
<evidence type="ECO:0000256" key="4">
    <source>
        <dbReference type="ARBA" id="ARBA00022989"/>
    </source>
</evidence>
<evidence type="ECO:0000256" key="5">
    <source>
        <dbReference type="ARBA" id="ARBA00023136"/>
    </source>
</evidence>
<keyword evidence="2" id="KW-1003">Cell membrane</keyword>
<reference evidence="8 9" key="1">
    <citation type="submission" date="2016-10" db="EMBL/GenBank/DDBJ databases">
        <authorList>
            <person name="de Groot N.N."/>
        </authorList>
    </citation>
    <scope>NUCLEOTIDE SEQUENCE [LARGE SCALE GENOMIC DNA]</scope>
    <source>
        <strain evidence="8 9">Nm13</strain>
    </source>
</reference>
<evidence type="ECO:0000313" key="9">
    <source>
        <dbReference type="Proteomes" id="UP000236753"/>
    </source>
</evidence>
<evidence type="ECO:0000256" key="3">
    <source>
        <dbReference type="ARBA" id="ARBA00022692"/>
    </source>
</evidence>
<sequence>MDYSYYLFIALVFVAIVLFLEGLYLTWNAYKGPEAVRIEKRLQTISAGWQDATERNLIKQRLLSDSPALERLLLQIPRIHSLDRLLIQSGMELSVTGFLGYTCIAALGGMAIALLLNLHFLILLLCAIVAGLFPVLLVLSARHKRLLKIEEQLPDAMDLMARALKAGHAFSGALQMVSSEGAEPIAGEFSTTFEEVNYGISMQEALMNLSTRVPSTDLRYLVIAVLIQRESGGNLAELLESISSLIRARLKLLGTIRVLSAEGRLSAWILGCLPFAIAFLVHLINPGYLNLLFTDPLGHLLLGGSLTMMVIGIFAMWRIIKIRV</sequence>
<dbReference type="RefSeq" id="WP_103965087.1">
    <property type="nucleotide sequence ID" value="NZ_FNUX01000001.1"/>
</dbReference>
<keyword evidence="4 6" id="KW-1133">Transmembrane helix</keyword>
<dbReference type="OrthoDB" id="597333at2"/>
<dbReference type="EMBL" id="FNUX01000001">
    <property type="protein sequence ID" value="SEF39169.1"/>
    <property type="molecule type" value="Genomic_DNA"/>
</dbReference>
<organism evidence="8 9">
    <name type="scientific">Nitrosomonas ureae</name>
    <dbReference type="NCBI Taxonomy" id="44577"/>
    <lineage>
        <taxon>Bacteria</taxon>
        <taxon>Pseudomonadati</taxon>
        <taxon>Pseudomonadota</taxon>
        <taxon>Betaproteobacteria</taxon>
        <taxon>Nitrosomonadales</taxon>
        <taxon>Nitrosomonadaceae</taxon>
        <taxon>Nitrosomonas</taxon>
    </lineage>
</organism>
<dbReference type="Proteomes" id="UP000236753">
    <property type="component" value="Unassembled WGS sequence"/>
</dbReference>
<dbReference type="Pfam" id="PF00482">
    <property type="entry name" value="T2SSF"/>
    <property type="match status" value="1"/>
</dbReference>
<gene>
    <name evidence="8" type="ORF">SAMN05216334_10186</name>
</gene>
<dbReference type="InterPro" id="IPR018076">
    <property type="entry name" value="T2SS_GspF_dom"/>
</dbReference>
<keyword evidence="3 6" id="KW-0812">Transmembrane</keyword>
<evidence type="ECO:0000256" key="6">
    <source>
        <dbReference type="SAM" id="Phobius"/>
    </source>
</evidence>
<name>A0A1H5RLE8_9PROT</name>
<dbReference type="PANTHER" id="PTHR35007">
    <property type="entry name" value="INTEGRAL MEMBRANE PROTEIN-RELATED"/>
    <property type="match status" value="1"/>
</dbReference>
<accession>A0A1H5RLE8</accession>
<evidence type="ECO:0000256" key="1">
    <source>
        <dbReference type="ARBA" id="ARBA00004651"/>
    </source>
</evidence>
<evidence type="ECO:0000313" key="8">
    <source>
        <dbReference type="EMBL" id="SEF39169.1"/>
    </source>
</evidence>
<comment type="subcellular location">
    <subcellularLocation>
        <location evidence="1">Cell membrane</location>
        <topology evidence="1">Multi-pass membrane protein</topology>
    </subcellularLocation>
</comment>
<protein>
    <submittedName>
        <fullName evidence="8">Tight adherence protein B</fullName>
    </submittedName>
</protein>
<feature type="transmembrane region" description="Helical" evidence="6">
    <location>
        <begin position="297"/>
        <end position="320"/>
    </location>
</feature>
<dbReference type="PANTHER" id="PTHR35007:SF1">
    <property type="entry name" value="PILUS ASSEMBLY PROTEIN"/>
    <property type="match status" value="1"/>
</dbReference>
<feature type="transmembrane region" description="Helical" evidence="6">
    <location>
        <begin position="6"/>
        <end position="27"/>
    </location>
</feature>
<proteinExistence type="predicted"/>
<dbReference type="InterPro" id="IPR042094">
    <property type="entry name" value="T2SS_GspF_sf"/>
</dbReference>
<evidence type="ECO:0000259" key="7">
    <source>
        <dbReference type="Pfam" id="PF00482"/>
    </source>
</evidence>
<feature type="domain" description="Type II secretion system protein GspF" evidence="7">
    <location>
        <begin position="157"/>
        <end position="280"/>
    </location>
</feature>
<evidence type="ECO:0000256" key="2">
    <source>
        <dbReference type="ARBA" id="ARBA00022475"/>
    </source>
</evidence>
<feature type="transmembrane region" description="Helical" evidence="6">
    <location>
        <begin position="120"/>
        <end position="139"/>
    </location>
</feature>
<feature type="transmembrane region" description="Helical" evidence="6">
    <location>
        <begin position="93"/>
        <end position="114"/>
    </location>
</feature>
<dbReference type="GO" id="GO:0005886">
    <property type="term" value="C:plasma membrane"/>
    <property type="evidence" value="ECO:0007669"/>
    <property type="project" value="UniProtKB-SubCell"/>
</dbReference>
<keyword evidence="5 6" id="KW-0472">Membrane</keyword>